<dbReference type="InterPro" id="IPR015797">
    <property type="entry name" value="NUDIX_hydrolase-like_dom_sf"/>
</dbReference>
<dbReference type="AlphaFoldDB" id="A0A6A5XRF1"/>
<keyword evidence="2 3" id="KW-0378">Hydrolase</keyword>
<protein>
    <submittedName>
        <fullName evidence="3">Nudix hydrolase</fullName>
    </submittedName>
</protein>
<keyword evidence="4" id="KW-1185">Reference proteome</keyword>
<dbReference type="Gene3D" id="3.90.79.10">
    <property type="entry name" value="Nucleoside Triphosphate Pyrophosphohydrolase"/>
    <property type="match status" value="1"/>
</dbReference>
<dbReference type="PANTHER" id="PTHR11839">
    <property type="entry name" value="UDP/ADP-SUGAR PYROPHOSPHATASE"/>
    <property type="match status" value="1"/>
</dbReference>
<dbReference type="GO" id="GO:0080042">
    <property type="term" value="F:ADP-glucose pyrophosphohydrolase activity"/>
    <property type="evidence" value="ECO:0007669"/>
    <property type="project" value="TreeGrafter"/>
</dbReference>
<dbReference type="RefSeq" id="XP_033383852.1">
    <property type="nucleotide sequence ID" value="XM_033527819.1"/>
</dbReference>
<organism evidence="3 4">
    <name type="scientific">Aaosphaeria arxii CBS 175.79</name>
    <dbReference type="NCBI Taxonomy" id="1450172"/>
    <lineage>
        <taxon>Eukaryota</taxon>
        <taxon>Fungi</taxon>
        <taxon>Dikarya</taxon>
        <taxon>Ascomycota</taxon>
        <taxon>Pezizomycotina</taxon>
        <taxon>Dothideomycetes</taxon>
        <taxon>Pleosporomycetidae</taxon>
        <taxon>Pleosporales</taxon>
        <taxon>Pleosporales incertae sedis</taxon>
        <taxon>Aaosphaeria</taxon>
    </lineage>
</organism>
<sequence>MSTSTFTLPRSNPPCKVALPDNLTQEQLLEFPAFKDWISTLQHTLALQERSDHTFHRDPYRLRQIDVQAADWFGPKHLGFVKLQAKITTDNGEWVPGAVFLRGGSVGMLIILQPDDIPEGSEKDKKVILTVQPRIAAGSLALAEIPAGMLDGGKLAGKAAEEIKEETGLEVHENELINMSELAISRASTNLWKAQGANQRGSSPDAKEELKNAMYPSPGACDEFLPLFLCQKRLPRKELETLGGKLTGLRNEGEKITLKLVPLEDVWIEGGRDAKALAALALYEGLRREKRL</sequence>
<name>A0A6A5XRF1_9PLEO</name>
<dbReference type="SUPFAM" id="SSF55811">
    <property type="entry name" value="Nudix"/>
    <property type="match status" value="1"/>
</dbReference>
<evidence type="ECO:0000256" key="2">
    <source>
        <dbReference type="ARBA" id="ARBA00022801"/>
    </source>
</evidence>
<accession>A0A6A5XRF1</accession>
<dbReference type="FunFam" id="3.90.79.10:FF:000068">
    <property type="entry name" value="NUDIX family hydrolase, putative"/>
    <property type="match status" value="1"/>
</dbReference>
<dbReference type="CDD" id="cd03424">
    <property type="entry name" value="NUDIX_ADPRase_Nudt5_UGPPase_Nudt14"/>
    <property type="match status" value="1"/>
</dbReference>
<dbReference type="GO" id="GO:0019693">
    <property type="term" value="P:ribose phosphate metabolic process"/>
    <property type="evidence" value="ECO:0007669"/>
    <property type="project" value="TreeGrafter"/>
</dbReference>
<dbReference type="GeneID" id="54285216"/>
<gene>
    <name evidence="3" type="ORF">BU24DRAFT_421817</name>
</gene>
<dbReference type="OrthoDB" id="10249920at2759"/>
<proteinExistence type="predicted"/>
<evidence type="ECO:0000313" key="4">
    <source>
        <dbReference type="Proteomes" id="UP000799778"/>
    </source>
</evidence>
<dbReference type="GO" id="GO:0080041">
    <property type="term" value="F:ADP-ribose pyrophosphohydrolase activity"/>
    <property type="evidence" value="ECO:0007669"/>
    <property type="project" value="TreeGrafter"/>
</dbReference>
<evidence type="ECO:0000256" key="1">
    <source>
        <dbReference type="ARBA" id="ARBA00001946"/>
    </source>
</evidence>
<dbReference type="EMBL" id="ML978069">
    <property type="protein sequence ID" value="KAF2015513.1"/>
    <property type="molecule type" value="Genomic_DNA"/>
</dbReference>
<reference evidence="3" key="1">
    <citation type="journal article" date="2020" name="Stud. Mycol.">
        <title>101 Dothideomycetes genomes: a test case for predicting lifestyles and emergence of pathogens.</title>
        <authorList>
            <person name="Haridas S."/>
            <person name="Albert R."/>
            <person name="Binder M."/>
            <person name="Bloem J."/>
            <person name="Labutti K."/>
            <person name="Salamov A."/>
            <person name="Andreopoulos B."/>
            <person name="Baker S."/>
            <person name="Barry K."/>
            <person name="Bills G."/>
            <person name="Bluhm B."/>
            <person name="Cannon C."/>
            <person name="Castanera R."/>
            <person name="Culley D."/>
            <person name="Daum C."/>
            <person name="Ezra D."/>
            <person name="Gonzalez J."/>
            <person name="Henrissat B."/>
            <person name="Kuo A."/>
            <person name="Liang C."/>
            <person name="Lipzen A."/>
            <person name="Lutzoni F."/>
            <person name="Magnuson J."/>
            <person name="Mondo S."/>
            <person name="Nolan M."/>
            <person name="Ohm R."/>
            <person name="Pangilinan J."/>
            <person name="Park H.-J."/>
            <person name="Ramirez L."/>
            <person name="Alfaro M."/>
            <person name="Sun H."/>
            <person name="Tritt A."/>
            <person name="Yoshinaga Y."/>
            <person name="Zwiers L.-H."/>
            <person name="Turgeon B."/>
            <person name="Goodwin S."/>
            <person name="Spatafora J."/>
            <person name="Crous P."/>
            <person name="Grigoriev I."/>
        </authorList>
    </citation>
    <scope>NUCLEOTIDE SEQUENCE</scope>
    <source>
        <strain evidence="3">CBS 175.79</strain>
    </source>
</reference>
<comment type="cofactor">
    <cofactor evidence="1">
        <name>Mg(2+)</name>
        <dbReference type="ChEBI" id="CHEBI:18420"/>
    </cofactor>
</comment>
<dbReference type="Proteomes" id="UP000799778">
    <property type="component" value="Unassembled WGS sequence"/>
</dbReference>
<dbReference type="GO" id="GO:0006753">
    <property type="term" value="P:nucleoside phosphate metabolic process"/>
    <property type="evidence" value="ECO:0007669"/>
    <property type="project" value="TreeGrafter"/>
</dbReference>
<dbReference type="PANTHER" id="PTHR11839:SF18">
    <property type="entry name" value="NUDIX HYDROLASE DOMAIN-CONTAINING PROTEIN"/>
    <property type="match status" value="1"/>
</dbReference>
<evidence type="ECO:0000313" key="3">
    <source>
        <dbReference type="EMBL" id="KAF2015513.1"/>
    </source>
</evidence>